<evidence type="ECO:0000313" key="5">
    <source>
        <dbReference type="EMBL" id="CEP26402.1"/>
    </source>
</evidence>
<gene>
    <name evidence="5" type="ORF">PFCIRM138_07335</name>
</gene>
<organism evidence="5">
    <name type="scientific">Propionibacterium freudenreichii subsp. freudenreichii</name>
    <dbReference type="NCBI Taxonomy" id="66712"/>
    <lineage>
        <taxon>Bacteria</taxon>
        <taxon>Bacillati</taxon>
        <taxon>Actinomycetota</taxon>
        <taxon>Actinomycetes</taxon>
        <taxon>Propionibacteriales</taxon>
        <taxon>Propionibacteriaceae</taxon>
        <taxon>Propionibacterium</taxon>
    </lineage>
</organism>
<protein>
    <submittedName>
        <fullName evidence="5">Polar amino acid ABC transporter, binding protein</fullName>
    </submittedName>
</protein>
<dbReference type="PANTHER" id="PTHR35936">
    <property type="entry name" value="MEMBRANE-BOUND LYTIC MUREIN TRANSGLYCOSYLASE F"/>
    <property type="match status" value="1"/>
</dbReference>
<evidence type="ECO:0000259" key="4">
    <source>
        <dbReference type="SMART" id="SM00062"/>
    </source>
</evidence>
<dbReference type="Pfam" id="PF00497">
    <property type="entry name" value="SBP_bac_3"/>
    <property type="match status" value="1"/>
</dbReference>
<proteinExistence type="predicted"/>
<feature type="signal peptide" evidence="3">
    <location>
        <begin position="1"/>
        <end position="29"/>
    </location>
</feature>
<evidence type="ECO:0000256" key="3">
    <source>
        <dbReference type="SAM" id="SignalP"/>
    </source>
</evidence>
<name>A0A068VRB3_PROFF</name>
<feature type="domain" description="Solute-binding protein family 3/N-terminal" evidence="4">
    <location>
        <begin position="84"/>
        <end position="322"/>
    </location>
</feature>
<dbReference type="EMBL" id="LM676409">
    <property type="protein sequence ID" value="CEP26402.1"/>
    <property type="molecule type" value="Genomic_DNA"/>
</dbReference>
<feature type="region of interest" description="Disordered" evidence="2">
    <location>
        <begin position="38"/>
        <end position="63"/>
    </location>
</feature>
<keyword evidence="1 3" id="KW-0732">Signal</keyword>
<dbReference type="Gene3D" id="3.40.190.10">
    <property type="entry name" value="Periplasmic binding protein-like II"/>
    <property type="match status" value="2"/>
</dbReference>
<dbReference type="PANTHER" id="PTHR35936:SF17">
    <property type="entry name" value="ARGININE-BINDING EXTRACELLULAR PROTEIN ARTP"/>
    <property type="match status" value="1"/>
</dbReference>
<accession>A0A068VRB3</accession>
<sequence length="339" mass="35110">MTHVSVTRPRRIGALALAAAAAVALSACGASGMLAQSPPTDADVATGTGPSAGRPAATRSASASVKADPALAALVPQEIRDSGELVVDSNPTLPPMSFKADDGTVAGVDADLAKAIAGRLGLRPQVQPYSLDGSEWHVLGRSLGDADISVSSSVITASSRWNWKNVQYMKTGLRWIVRAGNPTGFNADRLCGHALQYEANYDKGGNRRSIAAAHVAQRVKECAKLGLPEAHANGVHNVDEEATAVTDGSVEAAVMESPAAEYVVARSNGALELAGTQWEATVYGIQLNTGAGDFADLISRTLTSLADDGTYGRILEKWGLSAYASSEFPVDPSTPEVGE</sequence>
<dbReference type="RefSeq" id="WP_013162127.1">
    <property type="nucleotide sequence ID" value="NZ_HG975475.1"/>
</dbReference>
<dbReference type="AlphaFoldDB" id="A0A068VRB3"/>
<dbReference type="SMART" id="SM00062">
    <property type="entry name" value="PBPb"/>
    <property type="match status" value="1"/>
</dbReference>
<dbReference type="InterPro" id="IPR001638">
    <property type="entry name" value="Solute-binding_3/MltF_N"/>
</dbReference>
<dbReference type="SUPFAM" id="SSF53850">
    <property type="entry name" value="Periplasmic binding protein-like II"/>
    <property type="match status" value="1"/>
</dbReference>
<evidence type="ECO:0000256" key="2">
    <source>
        <dbReference type="SAM" id="MobiDB-lite"/>
    </source>
</evidence>
<evidence type="ECO:0000256" key="1">
    <source>
        <dbReference type="ARBA" id="ARBA00022729"/>
    </source>
</evidence>
<feature type="chain" id="PRO_5038987574" evidence="3">
    <location>
        <begin position="30"/>
        <end position="339"/>
    </location>
</feature>
<reference evidence="5" key="1">
    <citation type="submission" date="2014-08" db="EMBL/GenBank/DDBJ databases">
        <authorList>
            <person name="Falentin Helene"/>
        </authorList>
    </citation>
    <scope>NUCLEOTIDE SEQUENCE</scope>
</reference>